<accession>A0A0D2E9X3</accession>
<feature type="signal peptide" evidence="1">
    <location>
        <begin position="1"/>
        <end position="19"/>
    </location>
</feature>
<feature type="chain" id="PRO_5002241037" evidence="1">
    <location>
        <begin position="20"/>
        <end position="86"/>
    </location>
</feature>
<reference evidence="2 3" key="1">
    <citation type="submission" date="2015-01" db="EMBL/GenBank/DDBJ databases">
        <title>The Genome Sequence of Capronia semiimmersa CBS27337.</title>
        <authorList>
            <consortium name="The Broad Institute Genomics Platform"/>
            <person name="Cuomo C."/>
            <person name="de Hoog S."/>
            <person name="Gorbushina A."/>
            <person name="Stielow B."/>
            <person name="Teixiera M."/>
            <person name="Abouelleil A."/>
            <person name="Chapman S.B."/>
            <person name="Priest M."/>
            <person name="Young S.K."/>
            <person name="Wortman J."/>
            <person name="Nusbaum C."/>
            <person name="Birren B."/>
        </authorList>
    </citation>
    <scope>NUCLEOTIDE SEQUENCE [LARGE SCALE GENOMIC DNA]</scope>
    <source>
        <strain evidence="2 3">CBS 27337</strain>
    </source>
</reference>
<sequence>MLALIASLTSTFLAGLATSSGVGAPLLKRSVQPGVAGNAAWDGTNYRCPEGSNIFMEEWCCPEGYEYDSNSGEFTTFICCPIGEAP</sequence>
<proteinExistence type="predicted"/>
<evidence type="ECO:0000256" key="1">
    <source>
        <dbReference type="SAM" id="SignalP"/>
    </source>
</evidence>
<organism evidence="2 3">
    <name type="scientific">Phialophora macrospora</name>
    <dbReference type="NCBI Taxonomy" id="1851006"/>
    <lineage>
        <taxon>Eukaryota</taxon>
        <taxon>Fungi</taxon>
        <taxon>Dikarya</taxon>
        <taxon>Ascomycota</taxon>
        <taxon>Pezizomycotina</taxon>
        <taxon>Eurotiomycetes</taxon>
        <taxon>Chaetothyriomycetidae</taxon>
        <taxon>Chaetothyriales</taxon>
        <taxon>Herpotrichiellaceae</taxon>
        <taxon>Phialophora</taxon>
    </lineage>
</organism>
<keyword evidence="3" id="KW-1185">Reference proteome</keyword>
<dbReference type="HOGENOM" id="CLU_2497672_0_0_1"/>
<dbReference type="AlphaFoldDB" id="A0A0D2E9X3"/>
<evidence type="ECO:0000313" key="3">
    <source>
        <dbReference type="Proteomes" id="UP000054266"/>
    </source>
</evidence>
<name>A0A0D2E9X3_9EURO</name>
<gene>
    <name evidence="2" type="ORF">PV04_03307</name>
</gene>
<evidence type="ECO:0000313" key="2">
    <source>
        <dbReference type="EMBL" id="KIW71102.1"/>
    </source>
</evidence>
<protein>
    <submittedName>
        <fullName evidence="2">Uncharacterized protein</fullName>
    </submittedName>
</protein>
<dbReference type="Proteomes" id="UP000054266">
    <property type="component" value="Unassembled WGS sequence"/>
</dbReference>
<keyword evidence="1" id="KW-0732">Signal</keyword>
<dbReference type="EMBL" id="KN846957">
    <property type="protein sequence ID" value="KIW71102.1"/>
    <property type="molecule type" value="Genomic_DNA"/>
</dbReference>